<feature type="compositionally biased region" description="Low complexity" evidence="1">
    <location>
        <begin position="158"/>
        <end position="175"/>
    </location>
</feature>
<feature type="region of interest" description="Disordered" evidence="1">
    <location>
        <begin position="1"/>
        <end position="247"/>
    </location>
</feature>
<evidence type="ECO:0000313" key="2">
    <source>
        <dbReference type="EMBL" id="CAA9538848.1"/>
    </source>
</evidence>
<feature type="compositionally biased region" description="Basic and acidic residues" evidence="1">
    <location>
        <begin position="1"/>
        <end position="16"/>
    </location>
</feature>
<accession>A0A6J4U2D3</accession>
<feature type="compositionally biased region" description="Basic residues" evidence="1">
    <location>
        <begin position="73"/>
        <end position="87"/>
    </location>
</feature>
<feature type="compositionally biased region" description="Basic residues" evidence="1">
    <location>
        <begin position="216"/>
        <end position="247"/>
    </location>
</feature>
<dbReference type="GO" id="GO:0003841">
    <property type="term" value="F:1-acylglycerol-3-phosphate O-acyltransferase activity"/>
    <property type="evidence" value="ECO:0007669"/>
    <property type="project" value="UniProtKB-EC"/>
</dbReference>
<feature type="compositionally biased region" description="Basic and acidic residues" evidence="1">
    <location>
        <begin position="52"/>
        <end position="66"/>
    </location>
</feature>
<feature type="compositionally biased region" description="Basic residues" evidence="1">
    <location>
        <begin position="197"/>
        <end position="206"/>
    </location>
</feature>
<keyword evidence="2" id="KW-0012">Acyltransferase</keyword>
<evidence type="ECO:0000256" key="1">
    <source>
        <dbReference type="SAM" id="MobiDB-lite"/>
    </source>
</evidence>
<dbReference type="EC" id="2.3.1.51" evidence="2"/>
<protein>
    <submittedName>
        <fullName evidence="2">1-acyl-sn-glycerol-3-phosphate acyltransferase</fullName>
        <ecNumber evidence="2">2.3.1.51</ecNumber>
    </submittedName>
</protein>
<gene>
    <name evidence="2" type="ORF">AVDCRST_MAG79-1657</name>
</gene>
<proteinExistence type="predicted"/>
<dbReference type="EMBL" id="CADCWC010000248">
    <property type="protein sequence ID" value="CAA9538848.1"/>
    <property type="molecule type" value="Genomic_DNA"/>
</dbReference>
<name>A0A6J4U2D3_9ACTN</name>
<dbReference type="AlphaFoldDB" id="A0A6J4U2D3"/>
<reference evidence="2" key="1">
    <citation type="submission" date="2020-02" db="EMBL/GenBank/DDBJ databases">
        <authorList>
            <person name="Meier V. D."/>
        </authorList>
    </citation>
    <scope>NUCLEOTIDE SEQUENCE</scope>
    <source>
        <strain evidence="2">AVDCRST_MAG79</strain>
    </source>
</reference>
<sequence>ERGRRAPSDRRPERTGPELAARPARRADLVRPPVRAAGLGSGPGTRDRRLRPRDQPHRRARPDPGRDGIPPHGRLHGQARALRRARAPTRDRGVRSVLGPPGQLRPRCHPPGPRPVARRALPRDLRRGHAAADAGDRQREAGGRDARAGRGRARRGRLSAGVPPAARRAWSRAARGCTARGVRPAARPEPASTQRARLSRRRRRDRGRAAQSAILHHLRAARRQPRGRRPAGRSPRPVRRGPRWQTV</sequence>
<keyword evidence="2" id="KW-0808">Transferase</keyword>
<organism evidence="2">
    <name type="scientific">uncultured Thermoleophilia bacterium</name>
    <dbReference type="NCBI Taxonomy" id="1497501"/>
    <lineage>
        <taxon>Bacteria</taxon>
        <taxon>Bacillati</taxon>
        <taxon>Actinomycetota</taxon>
        <taxon>Thermoleophilia</taxon>
        <taxon>environmental samples</taxon>
    </lineage>
</organism>
<feature type="non-terminal residue" evidence="2">
    <location>
        <position position="247"/>
    </location>
</feature>
<feature type="compositionally biased region" description="Basic and acidic residues" evidence="1">
    <location>
        <begin position="134"/>
        <end position="148"/>
    </location>
</feature>
<feature type="non-terminal residue" evidence="2">
    <location>
        <position position="1"/>
    </location>
</feature>